<feature type="transmembrane region" description="Helical" evidence="1">
    <location>
        <begin position="177"/>
        <end position="202"/>
    </location>
</feature>
<dbReference type="EMBL" id="SPRO01000016">
    <property type="protein sequence ID" value="TIC30817.1"/>
    <property type="molecule type" value="Genomic_DNA"/>
</dbReference>
<evidence type="ECO:0000256" key="1">
    <source>
        <dbReference type="SAM" id="Phobius"/>
    </source>
</evidence>
<keyword evidence="1" id="KW-0472">Membrane</keyword>
<evidence type="ECO:0000313" key="4">
    <source>
        <dbReference type="EMBL" id="TIC30817.1"/>
    </source>
</evidence>
<dbReference type="EMBL" id="SPRW01000034">
    <property type="protein sequence ID" value="TIC63600.1"/>
    <property type="molecule type" value="Genomic_DNA"/>
</dbReference>
<evidence type="ECO:0000313" key="5">
    <source>
        <dbReference type="EMBL" id="TIC63600.1"/>
    </source>
</evidence>
<dbReference type="EMBL" id="SPRH01000019">
    <property type="protein sequence ID" value="TIC01062.1"/>
    <property type="molecule type" value="Genomic_DNA"/>
</dbReference>
<name>A0A4T0LLH3_9BASI</name>
<dbReference type="OMA" id="PLTSKTM"/>
<dbReference type="Proteomes" id="UP000307169">
    <property type="component" value="Unassembled WGS sequence"/>
</dbReference>
<dbReference type="Proteomes" id="UP000305362">
    <property type="component" value="Unassembled WGS sequence"/>
</dbReference>
<comment type="caution">
    <text evidence="4">The sequence shown here is derived from an EMBL/GenBank/DDBJ whole genome shotgun (WGS) entry which is preliminary data.</text>
</comment>
<dbReference type="EMBL" id="SPRV01000008">
    <property type="protein sequence ID" value="TIC69989.1"/>
    <property type="molecule type" value="Genomic_DNA"/>
</dbReference>
<gene>
    <name evidence="6" type="ORF">E3Q01_01814</name>
    <name evidence="5" type="ORF">E3Q02_02973</name>
    <name evidence="7" type="ORF">E3Q03_01193</name>
    <name evidence="4" type="ORF">E3Q10_01956</name>
    <name evidence="3" type="ORF">E3Q17_01985</name>
    <name evidence="2" type="ORF">E3Q22_02316</name>
</gene>
<evidence type="ECO:0000313" key="2">
    <source>
        <dbReference type="EMBL" id="TIB79739.1"/>
    </source>
</evidence>
<sequence length="208" mass="22795">MENTVDDLHVNVPLFNKLAQAGQPSWPGLYALLTKNGGGFYLLLLGTLLGVQFWQSYIGAVITYKAKPFEARLASTYCIIGSTISSALLGRWIINHGHALDFGILCQTVKALDYHNLCKAVNSIHVDAFHTILLAKIALSHFIHLVFVGPATAELLQSRNRASNPEEVKCVDKKFTILRVISSSIDLVSLAMIVLHTLYIGYVGTSNL</sequence>
<evidence type="ECO:0000313" key="11">
    <source>
        <dbReference type="Proteomes" id="UP000309601"/>
    </source>
</evidence>
<dbReference type="EMBL" id="SPRX01000018">
    <property type="protein sequence ID" value="TIC66168.1"/>
    <property type="molecule type" value="Genomic_DNA"/>
</dbReference>
<accession>A0A4T0LLH3</accession>
<protein>
    <submittedName>
        <fullName evidence="4">Uncharacterized protein</fullName>
    </submittedName>
</protein>
<dbReference type="Proteomes" id="UP000310708">
    <property type="component" value="Unassembled WGS sequence"/>
</dbReference>
<evidence type="ECO:0000313" key="3">
    <source>
        <dbReference type="EMBL" id="TIC01062.1"/>
    </source>
</evidence>
<evidence type="ECO:0000313" key="9">
    <source>
        <dbReference type="Proteomes" id="UP000305647"/>
    </source>
</evidence>
<dbReference type="EMBL" id="SPRC01000021">
    <property type="protein sequence ID" value="TIB79739.1"/>
    <property type="molecule type" value="Genomic_DNA"/>
</dbReference>
<dbReference type="AlphaFoldDB" id="A0A4T0LLH3"/>
<evidence type="ECO:0000313" key="7">
    <source>
        <dbReference type="EMBL" id="TIC69989.1"/>
    </source>
</evidence>
<proteinExistence type="predicted"/>
<evidence type="ECO:0000313" key="8">
    <source>
        <dbReference type="Proteomes" id="UP000305362"/>
    </source>
</evidence>
<evidence type="ECO:0000313" key="12">
    <source>
        <dbReference type="Proteomes" id="UP000310685"/>
    </source>
</evidence>
<feature type="transmembrane region" description="Helical" evidence="1">
    <location>
        <begin position="40"/>
        <end position="62"/>
    </location>
</feature>
<dbReference type="Proteomes" id="UP000310685">
    <property type="component" value="Unassembled WGS sequence"/>
</dbReference>
<dbReference type="OrthoDB" id="1641132at2759"/>
<reference evidence="8 9" key="1">
    <citation type="submission" date="2019-03" db="EMBL/GenBank/DDBJ databases">
        <title>Sequencing 25 genomes of Wallemia mellicola.</title>
        <authorList>
            <person name="Gostincar C."/>
        </authorList>
    </citation>
    <scope>NUCLEOTIDE SEQUENCE [LARGE SCALE GENOMIC DNA]</scope>
    <source>
        <strain evidence="3 10">EXF-1262</strain>
        <strain evidence="5 11">EXF-1274</strain>
        <strain evidence="7 8">EXF-1277</strain>
        <strain evidence="2 12">EXF-6152</strain>
        <strain evidence="6 13">EXF-757</strain>
        <strain evidence="4 9">EXF-8738</strain>
    </source>
</reference>
<dbReference type="Proteomes" id="UP000309601">
    <property type="component" value="Unassembled WGS sequence"/>
</dbReference>
<keyword evidence="1" id="KW-1133">Transmembrane helix</keyword>
<evidence type="ECO:0000313" key="13">
    <source>
        <dbReference type="Proteomes" id="UP000310708"/>
    </source>
</evidence>
<evidence type="ECO:0000313" key="6">
    <source>
        <dbReference type="EMBL" id="TIC66168.1"/>
    </source>
</evidence>
<keyword evidence="1" id="KW-0812">Transmembrane</keyword>
<feature type="transmembrane region" description="Helical" evidence="1">
    <location>
        <begin position="74"/>
        <end position="94"/>
    </location>
</feature>
<feature type="transmembrane region" description="Helical" evidence="1">
    <location>
        <begin position="132"/>
        <end position="156"/>
    </location>
</feature>
<evidence type="ECO:0000313" key="10">
    <source>
        <dbReference type="Proteomes" id="UP000307169"/>
    </source>
</evidence>
<organism evidence="4 9">
    <name type="scientific">Wallemia mellicola</name>
    <dbReference type="NCBI Taxonomy" id="1708541"/>
    <lineage>
        <taxon>Eukaryota</taxon>
        <taxon>Fungi</taxon>
        <taxon>Dikarya</taxon>
        <taxon>Basidiomycota</taxon>
        <taxon>Wallemiomycotina</taxon>
        <taxon>Wallemiomycetes</taxon>
        <taxon>Wallemiales</taxon>
        <taxon>Wallemiaceae</taxon>
        <taxon>Wallemia</taxon>
    </lineage>
</organism>
<dbReference type="Proteomes" id="UP000305647">
    <property type="component" value="Unassembled WGS sequence"/>
</dbReference>